<feature type="compositionally biased region" description="Low complexity" evidence="2">
    <location>
        <begin position="24"/>
        <end position="33"/>
    </location>
</feature>
<keyword evidence="1" id="KW-0175">Coiled coil</keyword>
<evidence type="ECO:0000313" key="5">
    <source>
        <dbReference type="Proteomes" id="UP000317494"/>
    </source>
</evidence>
<feature type="region of interest" description="Disordered" evidence="2">
    <location>
        <begin position="10"/>
        <end position="47"/>
    </location>
</feature>
<sequence>MFSFLSAKAASFDPDDEAPISEGSTTSSPSQSPRFHQTAELERNTSPSIALQSLHHVKDTLNDTRLQLHNAERERDDSREAYTELLTKFQQLQRKLVPLRKSSLCLDTSSAHKSAPNSPHHRHVLELVDESAANSVVVPQPATRPLERITMLEGDPQLIRSLKNDLLKATVRIGRLERELESRSAQLNNSSKEMAHYNAQMHEAQRSLVETRETSGKLREDLRKLESEYMNLQASHVAIKHEYHGILEQKEKLKKVYDHVVTQRDDVTRQKEELTVSLCKLNDESSKQVEVLSDTVKQRDAIKNQIDPIKKQLHDVTVQNNDLTRLNDTLTMDVEHNKNQIKNMAVQIEHLTHEHQELQSSLQVSQSAYTTLKLAFEKAQLELESKKLDHTTSLQQLTALANQLSQAHNERQGLQTKYENILSEFRDAQQGHLTKSAQFEIDVKSANDRACLLEDTIAKLNVTNACLSRRLDEVVHDRDSLRDAVKALDTTITTLKSQIIQTEETRAQESHTELESELCKIKSVIETEHKKSLGELRKSMLAERDSAHDLFQAELHRLQQARESADAALLVAQSELQNLKDEHELLKKAHISAIESHQAHISELSKKQAPVSSAAQLDTLWSELNKHKLLAEDSKRALKAVKGEYQGRIVILENQLGAARRDLRERDPAPCVVTKIGKMQQSIDPHSEIESLNKIVGSLRCEIEILHARAKNSTLGCNNQDELEQDAEWTEWVASKQDSIHALIRGISCLESGHVGTASSLGKLSRANAHSDDEVDVHATFDWRQVISERDAFIRTCLDKVGQLEESRRRIEMEFAEYTGMVNAHVDSVMGIMRRWWIWSQAMVQYKASVGLLVCGKCQVGGTHSDYYTAMAKSFEESGALARRNQVPFRAKTGRMGWLFR</sequence>
<feature type="coiled-coil region" evidence="1">
    <location>
        <begin position="159"/>
        <end position="242"/>
    </location>
</feature>
<gene>
    <name evidence="3" type="ORF">SeLEV6574_g06975</name>
    <name evidence="4" type="ORF">SeMB42_g03853</name>
</gene>
<feature type="coiled-coil region" evidence="1">
    <location>
        <begin position="562"/>
        <end position="589"/>
    </location>
</feature>
<feature type="coiled-coil region" evidence="1">
    <location>
        <begin position="397"/>
        <end position="424"/>
    </location>
</feature>
<dbReference type="EMBL" id="QEAM01000442">
    <property type="protein sequence ID" value="TPX39807.1"/>
    <property type="molecule type" value="Genomic_DNA"/>
</dbReference>
<dbReference type="Proteomes" id="UP000317494">
    <property type="component" value="Unassembled WGS sequence"/>
</dbReference>
<accession>A0A507D3A4</accession>
<protein>
    <submittedName>
        <fullName evidence="4">Uncharacterized protein</fullName>
    </submittedName>
</protein>
<name>A0A507D3A4_9FUNG</name>
<proteinExistence type="predicted"/>
<feature type="coiled-coil region" evidence="1">
    <location>
        <begin position="54"/>
        <end position="95"/>
    </location>
</feature>
<evidence type="ECO:0000256" key="1">
    <source>
        <dbReference type="SAM" id="Coils"/>
    </source>
</evidence>
<dbReference type="STRING" id="286115.A0A507D3A4"/>
<keyword evidence="5" id="KW-1185">Reference proteome</keyword>
<evidence type="ECO:0000256" key="2">
    <source>
        <dbReference type="SAM" id="MobiDB-lite"/>
    </source>
</evidence>
<dbReference type="Proteomes" id="UP000320475">
    <property type="component" value="Unassembled WGS sequence"/>
</dbReference>
<dbReference type="VEuPathDB" id="FungiDB:SeMB42_g03853"/>
<comment type="caution">
    <text evidence="4">The sequence shown here is derived from an EMBL/GenBank/DDBJ whole genome shotgun (WGS) entry which is preliminary data.</text>
</comment>
<dbReference type="AlphaFoldDB" id="A0A507D3A4"/>
<organism evidence="4 5">
    <name type="scientific">Synchytrium endobioticum</name>
    <dbReference type="NCBI Taxonomy" id="286115"/>
    <lineage>
        <taxon>Eukaryota</taxon>
        <taxon>Fungi</taxon>
        <taxon>Fungi incertae sedis</taxon>
        <taxon>Chytridiomycota</taxon>
        <taxon>Chytridiomycota incertae sedis</taxon>
        <taxon>Chytridiomycetes</taxon>
        <taxon>Synchytriales</taxon>
        <taxon>Synchytriaceae</taxon>
        <taxon>Synchytrium</taxon>
    </lineage>
</organism>
<reference evidence="5 6" key="1">
    <citation type="journal article" date="2019" name="Sci. Rep.">
        <title>Comparative genomics of chytrid fungi reveal insights into the obligate biotrophic and pathogenic lifestyle of Synchytrium endobioticum.</title>
        <authorList>
            <person name="van de Vossenberg B.T.L.H."/>
            <person name="Warris S."/>
            <person name="Nguyen H.D.T."/>
            <person name="van Gent-Pelzer M.P.E."/>
            <person name="Joly D.L."/>
            <person name="van de Geest H.C."/>
            <person name="Bonants P.J.M."/>
            <person name="Smith D.S."/>
            <person name="Levesque C.A."/>
            <person name="van der Lee T.A.J."/>
        </authorList>
    </citation>
    <scope>NUCLEOTIDE SEQUENCE [LARGE SCALE GENOMIC DNA]</scope>
    <source>
        <strain evidence="3 6">LEV6574</strain>
        <strain evidence="4 5">MB42</strain>
    </source>
</reference>
<dbReference type="EMBL" id="QEAN01000145">
    <property type="protein sequence ID" value="TPX45956.1"/>
    <property type="molecule type" value="Genomic_DNA"/>
</dbReference>
<evidence type="ECO:0000313" key="3">
    <source>
        <dbReference type="EMBL" id="TPX39807.1"/>
    </source>
</evidence>
<evidence type="ECO:0000313" key="4">
    <source>
        <dbReference type="EMBL" id="TPX45956.1"/>
    </source>
</evidence>
<evidence type="ECO:0000313" key="6">
    <source>
        <dbReference type="Proteomes" id="UP000320475"/>
    </source>
</evidence>